<dbReference type="EMBL" id="BBYR01000064">
    <property type="protein sequence ID" value="GAP37931.1"/>
    <property type="molecule type" value="Genomic_DNA"/>
</dbReference>
<dbReference type="AlphaFoldDB" id="A0A0K8P5Q1"/>
<accession>A0A0K8P5Q1</accession>
<keyword evidence="2" id="KW-1185">Reference proteome</keyword>
<organism evidence="1 2">
    <name type="scientific">Piscinibacter sakaiensis</name>
    <name type="common">Ideonella sakaiensis</name>
    <dbReference type="NCBI Taxonomy" id="1547922"/>
    <lineage>
        <taxon>Bacteria</taxon>
        <taxon>Pseudomonadati</taxon>
        <taxon>Pseudomonadota</taxon>
        <taxon>Betaproteobacteria</taxon>
        <taxon>Burkholderiales</taxon>
        <taxon>Sphaerotilaceae</taxon>
        <taxon>Piscinibacter</taxon>
    </lineage>
</organism>
<reference evidence="1 2" key="2">
    <citation type="journal article" date="2016" name="Science">
        <title>A bacterium that degrades and assimilates poly(ethylene terephthalate).</title>
        <authorList>
            <person name="Yoshida S."/>
            <person name="Hiraga K."/>
            <person name="Takehana T."/>
            <person name="Taniguchi I."/>
            <person name="Yamaji H."/>
            <person name="Maeda Y."/>
            <person name="Toyohara K."/>
            <person name="Miyamoto K."/>
            <person name="Kimura Y."/>
            <person name="Oda K."/>
        </authorList>
    </citation>
    <scope>NUCLEOTIDE SEQUENCE [LARGE SCALE GENOMIC DNA]</scope>
    <source>
        <strain evidence="2">NBRC 110686 / TISTR 2288 / 201-F6</strain>
    </source>
</reference>
<dbReference type="STRING" id="1547922.ISF6_4125"/>
<dbReference type="Proteomes" id="UP000037660">
    <property type="component" value="Unassembled WGS sequence"/>
</dbReference>
<reference evidence="2" key="1">
    <citation type="submission" date="2015-07" db="EMBL/GenBank/DDBJ databases">
        <title>Discovery of a poly(ethylene terephthalate assimilation.</title>
        <authorList>
            <person name="Yoshida S."/>
            <person name="Hiraga K."/>
            <person name="Takehana T."/>
            <person name="Taniguchi I."/>
            <person name="Yamaji H."/>
            <person name="Maeda Y."/>
            <person name="Toyohara K."/>
            <person name="Miyamoto K."/>
            <person name="Kimura Y."/>
            <person name="Oda K."/>
        </authorList>
    </citation>
    <scope>NUCLEOTIDE SEQUENCE [LARGE SCALE GENOMIC DNA]</scope>
    <source>
        <strain evidence="2">NBRC 110686 / TISTR 2288 / 201-F6</strain>
    </source>
</reference>
<gene>
    <name evidence="1" type="ORF">ISF6_4125</name>
</gene>
<evidence type="ECO:0000313" key="2">
    <source>
        <dbReference type="Proteomes" id="UP000037660"/>
    </source>
</evidence>
<protein>
    <submittedName>
        <fullName evidence="1">Death on curing protein, Doc toxin</fullName>
    </submittedName>
</protein>
<evidence type="ECO:0000313" key="1">
    <source>
        <dbReference type="EMBL" id="GAP37931.1"/>
    </source>
</evidence>
<comment type="caution">
    <text evidence="1">The sequence shown here is derived from an EMBL/GenBank/DDBJ whole genome shotgun (WGS) entry which is preliminary data.</text>
</comment>
<proteinExistence type="predicted"/>
<sequence length="39" mass="4393">MRELLIPCGSSGYVALFEIEDSATVTILAVRHQLEDDYH</sequence>
<name>A0A0K8P5Q1_PISS1</name>